<reference evidence="6" key="1">
    <citation type="journal article" date="2014" name="Genome Biol. Evol.">
        <title>Pangenome evidence for extensive interdomain horizontal transfer affecting lineage core and shell genes in uncultured planktonic thaumarchaeota and euryarchaeota.</title>
        <authorList>
            <person name="Deschamps P."/>
            <person name="Zivanovic Y."/>
            <person name="Moreira D."/>
            <person name="Rodriguez-Valera F."/>
            <person name="Lopez-Garcia P."/>
        </authorList>
    </citation>
    <scope>NUCLEOTIDE SEQUENCE</scope>
</reference>
<keyword evidence="1" id="KW-0547">Nucleotide-binding</keyword>
<sequence length="1713" mass="195268">MVRVSDLHKRIESTHYAELRRVYPVIFGPNFWAPPRNARDENHDMRFPLLNEPLIEAIPQYADGVKAKPLELKDGNGLGASEKNRLEKLGELLTAAGVDYNLYPHQKASVLGHLAGDDVVIATGTGSGKTEGFMFPLVTHLNDEAMRCAEDGETKSERAVKAIILYPMNALVADQMARLRELFGKPEMAIRLKRNGFGRFPQFGMYTGRTPFHGWYSEQKDGNDENSYDISKKTKRKMDQLLKNYRVVESRKEAWNRLVEKGKIPSIGGELVIANEEESANENITLAYDELSPRGKHYVENLRPNGDRLGRVKARNTRFKLKGNKQVFERFNKGNLTRRRNDARFLGDCLDRELVARYQMHQGGLYQFIRDGDGEGEPEDAETFIGAGIPDTLVTNYSMMEYMLMRPLEHVFWHKTGEWLRNCRRNKEDPNDPERRRLLMVIDEAHLYQGAMGTEFSQLLKRLVAVLNVEIGQIQFIITSASLGGKEELARKYAAELLTLHEDKDRTDRIQLPQGIPKDFEDVEGIHDVFSDEQAELFIAASESLLNGEKRADIELGLLKNLFPSEFENTIEEVHKKAEEVKSKKDKEGKDFSFTDEDFQNQLTFELVSESGWGGRLARLLLRPDMLSNTEQDVLKEYYNNLVGGRGISDVVSDPTDKMPRRFSLVKEFMFGTSKSEYDGATDVLLDLVAAAKNHLGNGKPFLPLRAHFLVRGDGINQVCIQCGTMVPEGHSRCPKKCGSLAFELAFDRNCGGTFVKLWCESNRGADFFWNPRAGATPRIPTIAELGTLIKAHPNREQNSEGHELLIGFHAQVLGNDEEGATHHICPQSGSMRNGQKPETGDQSEWLNLVLPRFDAGGNYNRSSPTCKPWEADGGFVEFRHCPYCRSDYRNNNYVSQFSNTQTRGDQFFNNMVIESLAAQDPDPKFSKSPHQGRKILLFSDGRQRAARLARSLSDEVTMDEGRALFAFLLRQQWFDEGIPGGNRSLHHIYPYMCMLSGALGLNPLSDDSSNPDRTKMMYHTASLAAHILQCLGDDVPAIGDIREREDMIPNDDERQKHLGKYKWNWIRKKFNKAIRNYKSGDNSDEYQDEIDNLEDVFDHLKDKDEINKNGHEAWDYLKENLEGEDDLMDDLEDVIEDITDDLLDTILLTGAILENDELGHLEIAKSVFGTVIQSLEKGTINPERFSKICIEWQHDVLEYSSVPIPRTFGANMLRWCFHKRFGMEALGLCRAYVRLDEEDRAMLGDLAEPISQALAAMLQDDAPITNDQPENFDSISARSVVCNTREGRGVITKGSRFLSSSMENTFPTRPLILQATTADAARRIMRKIRRWKNSMLDLTDEQRRTLRGWLEARMDNFFVQFPLAANPNYSEYFISANRLNFTPWTGAVENDVNLCNRCFQPHIGECINGCLRCGNNAAGFEDYTSERIRLFFDERLAIWRQRVMRLEQNFGPGSIRIYRAEEHTAQISEKLDEDELYSETESYELQFQDIPIKSRNITGEVPIEHPPIDILSCTTTMEVGIDIGGLTAVALRNVPPHAANYQQRVGRAGRGKSEVSMALTWVDNSAYAQAHFDIPERLVTHPSEPPRLYLHNEKILTRHINALCFQLFFKRLEYLELELRFDKMEPGIGNLLESLGTKEDFFRDTVEEYGVTMMIKWLKAVIRKVSDFEKSDTYRDLLIETSRNDEGLLEDRVLKLIENLEGWRDDELEGGA</sequence>
<dbReference type="SUPFAM" id="SSF52540">
    <property type="entry name" value="P-loop containing nucleoside triphosphate hydrolases"/>
    <property type="match status" value="2"/>
</dbReference>
<evidence type="ECO:0000256" key="1">
    <source>
        <dbReference type="ARBA" id="ARBA00022741"/>
    </source>
</evidence>
<evidence type="ECO:0000313" key="6">
    <source>
        <dbReference type="EMBL" id="AIF16372.1"/>
    </source>
</evidence>
<keyword evidence="6" id="KW-0378">Hydrolase</keyword>
<dbReference type="SMART" id="SM00490">
    <property type="entry name" value="HELICc"/>
    <property type="match status" value="1"/>
</dbReference>
<dbReference type="InterPro" id="IPR014001">
    <property type="entry name" value="Helicase_ATP-bd"/>
</dbReference>
<evidence type="ECO:0000259" key="5">
    <source>
        <dbReference type="PROSITE" id="PS51194"/>
    </source>
</evidence>
<evidence type="ECO:0000256" key="3">
    <source>
        <dbReference type="SAM" id="Coils"/>
    </source>
</evidence>
<dbReference type="SMART" id="SM00487">
    <property type="entry name" value="DEXDc"/>
    <property type="match status" value="1"/>
</dbReference>
<dbReference type="InterPro" id="IPR027417">
    <property type="entry name" value="P-loop_NTPase"/>
</dbReference>
<dbReference type="GO" id="GO:0036297">
    <property type="term" value="P:interstrand cross-link repair"/>
    <property type="evidence" value="ECO:0007669"/>
    <property type="project" value="TreeGrafter"/>
</dbReference>
<keyword evidence="2" id="KW-0067">ATP-binding</keyword>
<dbReference type="Pfam" id="PF00270">
    <property type="entry name" value="DEAD"/>
    <property type="match status" value="1"/>
</dbReference>
<dbReference type="GO" id="GO:0043138">
    <property type="term" value="F:3'-5' DNA helicase activity"/>
    <property type="evidence" value="ECO:0007669"/>
    <property type="project" value="TreeGrafter"/>
</dbReference>
<feature type="domain" description="Helicase C-terminal" evidence="5">
    <location>
        <begin position="1432"/>
        <end position="1597"/>
    </location>
</feature>
<feature type="region of interest" description="Disordered" evidence="4">
    <location>
        <begin position="821"/>
        <end position="842"/>
    </location>
</feature>
<feature type="coiled-coil region" evidence="3">
    <location>
        <begin position="1084"/>
        <end position="1142"/>
    </location>
</feature>
<accession>A0A075HPM5</accession>
<dbReference type="Pfam" id="PF00271">
    <property type="entry name" value="Helicase_C"/>
    <property type="match status" value="1"/>
</dbReference>
<dbReference type="PANTHER" id="PTHR47957:SF3">
    <property type="entry name" value="ATP-DEPENDENT HELICASE HRQ1"/>
    <property type="match status" value="1"/>
</dbReference>
<organism evidence="6">
    <name type="scientific">uncultured marine group II/III euryarchaeote KM3_74_A11</name>
    <dbReference type="NCBI Taxonomy" id="1456500"/>
    <lineage>
        <taxon>Archaea</taxon>
        <taxon>Methanobacteriati</taxon>
        <taxon>Methanobacteriota</taxon>
        <taxon>environmental samples</taxon>
    </lineage>
</organism>
<evidence type="ECO:0000256" key="4">
    <source>
        <dbReference type="SAM" id="MobiDB-lite"/>
    </source>
</evidence>
<dbReference type="GO" id="GO:0003676">
    <property type="term" value="F:nucleic acid binding"/>
    <property type="evidence" value="ECO:0007669"/>
    <property type="project" value="InterPro"/>
</dbReference>
<keyword evidence="6" id="KW-0347">Helicase</keyword>
<dbReference type="InterPro" id="IPR001650">
    <property type="entry name" value="Helicase_C-like"/>
</dbReference>
<dbReference type="EMBL" id="KF901053">
    <property type="protein sequence ID" value="AIF16372.1"/>
    <property type="molecule type" value="Genomic_DNA"/>
</dbReference>
<evidence type="ECO:0000256" key="2">
    <source>
        <dbReference type="ARBA" id="ARBA00022840"/>
    </source>
</evidence>
<dbReference type="PANTHER" id="PTHR47957">
    <property type="entry name" value="ATP-DEPENDENT HELICASE HRQ1"/>
    <property type="match status" value="1"/>
</dbReference>
<dbReference type="Gene3D" id="3.40.50.300">
    <property type="entry name" value="P-loop containing nucleotide triphosphate hydrolases"/>
    <property type="match status" value="3"/>
</dbReference>
<dbReference type="GO" id="GO:0006289">
    <property type="term" value="P:nucleotide-excision repair"/>
    <property type="evidence" value="ECO:0007669"/>
    <property type="project" value="TreeGrafter"/>
</dbReference>
<name>A0A075HPM5_9EURY</name>
<protein>
    <submittedName>
        <fullName evidence="6">Helicase</fullName>
    </submittedName>
</protein>
<dbReference type="InterPro" id="IPR011545">
    <property type="entry name" value="DEAD/DEAH_box_helicase_dom"/>
</dbReference>
<keyword evidence="3" id="KW-0175">Coiled coil</keyword>
<dbReference type="PROSITE" id="PS51194">
    <property type="entry name" value="HELICASE_CTER"/>
    <property type="match status" value="1"/>
</dbReference>
<proteinExistence type="predicted"/>
<dbReference type="GO" id="GO:0005524">
    <property type="term" value="F:ATP binding"/>
    <property type="evidence" value="ECO:0007669"/>
    <property type="project" value="UniProtKB-KW"/>
</dbReference>